<dbReference type="Pfam" id="PF13884">
    <property type="entry name" value="Peptidase_S74"/>
    <property type="match status" value="1"/>
</dbReference>
<dbReference type="PROSITE" id="PS51688">
    <property type="entry name" value="ICA"/>
    <property type="match status" value="1"/>
</dbReference>
<evidence type="ECO:0000313" key="2">
    <source>
        <dbReference type="Proteomes" id="UP000464318"/>
    </source>
</evidence>
<proteinExistence type="predicted"/>
<dbReference type="Gene3D" id="1.10.10.10">
    <property type="entry name" value="Winged helix-like DNA-binding domain superfamily/Winged helix DNA-binding domain"/>
    <property type="match status" value="1"/>
</dbReference>
<evidence type="ECO:0000313" key="1">
    <source>
        <dbReference type="EMBL" id="QHN64911.1"/>
    </source>
</evidence>
<protein>
    <submittedName>
        <fullName evidence="1">Uncharacterized protein</fullName>
    </submittedName>
</protein>
<reference evidence="1 2" key="1">
    <citation type="submission" date="2018-04" db="EMBL/GenBank/DDBJ databases">
        <title>Characteristic and Complete Genome Sequencing of A Novel Member of Infective Endocarditis Causative Bacteria: Bergeyella cardium QL-PH.</title>
        <authorList>
            <person name="Pan H."/>
            <person name="Sun E."/>
            <person name="Zhang Y."/>
        </authorList>
    </citation>
    <scope>NUCLEOTIDE SEQUENCE [LARGE SCALE GENOMIC DNA]</scope>
    <source>
        <strain evidence="1 2">HPQL</strain>
    </source>
</reference>
<sequence>MKQKLFFAMLLTGVLASAQTDYQGKVGINTAEPKATLDLNPSTENAKVKSNASNEGLLIPRLSKERLAKVASTNLQESTLVYVNDVSYTGAETTIKNVKSKGFYFYNGTEWTAVIGAGASSSVKTLYTDDGEISAARTVTVKNSGSLVFKREAGNNNEAVDVQGMLKVTSIDMNSDRRLKREIQPITQPNSLSALRPVSYYWNVEGEKRGGNKDLQYGFIAQEIEQVYPHLVNTSSDGYKSVNYIQVIPLLVKELQESQAKLKDLEGRLEKLEGKGSKANKSKK</sequence>
<name>A0A6P1QVQ8_9FLAO</name>
<dbReference type="RefSeq" id="WP_160223929.1">
    <property type="nucleotide sequence ID" value="NZ_CP029149.1"/>
</dbReference>
<dbReference type="KEGG" id="bcad:DBX24_02870"/>
<accession>A0A6P1QVQ8</accession>
<dbReference type="InterPro" id="IPR030392">
    <property type="entry name" value="S74_ICA"/>
</dbReference>
<dbReference type="Proteomes" id="UP000464318">
    <property type="component" value="Chromosome"/>
</dbReference>
<dbReference type="AlphaFoldDB" id="A0A6P1QVQ8"/>
<dbReference type="EMBL" id="CP029149">
    <property type="protein sequence ID" value="QHN64911.1"/>
    <property type="molecule type" value="Genomic_DNA"/>
</dbReference>
<dbReference type="OrthoDB" id="1488700at2"/>
<dbReference type="InterPro" id="IPR036388">
    <property type="entry name" value="WH-like_DNA-bd_sf"/>
</dbReference>
<gene>
    <name evidence="1" type="ORF">DBX24_02870</name>
</gene>
<organism evidence="1 2">
    <name type="scientific">Bergeyella cardium</name>
    <dbReference type="NCBI Taxonomy" id="1585976"/>
    <lineage>
        <taxon>Bacteria</taxon>
        <taxon>Pseudomonadati</taxon>
        <taxon>Bacteroidota</taxon>
        <taxon>Flavobacteriia</taxon>
        <taxon>Flavobacteriales</taxon>
        <taxon>Weeksellaceae</taxon>
        <taxon>Bergeyella</taxon>
    </lineage>
</organism>
<keyword evidence="2" id="KW-1185">Reference proteome</keyword>